<evidence type="ECO:0000256" key="1">
    <source>
        <dbReference type="ARBA" id="ARBA00022723"/>
    </source>
</evidence>
<evidence type="ECO:0000313" key="6">
    <source>
        <dbReference type="Proteomes" id="UP000194841"/>
    </source>
</evidence>
<evidence type="ECO:0000256" key="3">
    <source>
        <dbReference type="SAM" id="SignalP"/>
    </source>
</evidence>
<dbReference type="Pfam" id="PF01522">
    <property type="entry name" value="Polysacc_deac_1"/>
    <property type="match status" value="1"/>
</dbReference>
<feature type="chain" id="PRO_5013100153" description="NodB homology domain-containing protein" evidence="3">
    <location>
        <begin position="25"/>
        <end position="503"/>
    </location>
</feature>
<dbReference type="GO" id="GO:0005975">
    <property type="term" value="P:carbohydrate metabolic process"/>
    <property type="evidence" value="ECO:0007669"/>
    <property type="project" value="InterPro"/>
</dbReference>
<organism evidence="5 6">
    <name type="scientific">Pseudoalteromonas ulvae</name>
    <dbReference type="NCBI Taxonomy" id="107327"/>
    <lineage>
        <taxon>Bacteria</taxon>
        <taxon>Pseudomonadati</taxon>
        <taxon>Pseudomonadota</taxon>
        <taxon>Gammaproteobacteria</taxon>
        <taxon>Alteromonadales</taxon>
        <taxon>Pseudoalteromonadaceae</taxon>
        <taxon>Pseudoalteromonas</taxon>
    </lineage>
</organism>
<dbReference type="Proteomes" id="UP000194841">
    <property type="component" value="Unassembled WGS sequence"/>
</dbReference>
<dbReference type="RefSeq" id="WP_086745471.1">
    <property type="nucleotide sequence ID" value="NZ_MWPV01000006.1"/>
</dbReference>
<dbReference type="PANTHER" id="PTHR10587">
    <property type="entry name" value="GLYCOSYL TRANSFERASE-RELATED"/>
    <property type="match status" value="1"/>
</dbReference>
<evidence type="ECO:0000313" key="5">
    <source>
        <dbReference type="EMBL" id="OUL56500.1"/>
    </source>
</evidence>
<evidence type="ECO:0000256" key="2">
    <source>
        <dbReference type="ARBA" id="ARBA00022801"/>
    </source>
</evidence>
<name>A0A244CLL1_PSEDV</name>
<comment type="caution">
    <text evidence="5">The sequence shown here is derived from an EMBL/GenBank/DDBJ whole genome shotgun (WGS) entry which is preliminary data.</text>
</comment>
<evidence type="ECO:0000259" key="4">
    <source>
        <dbReference type="PROSITE" id="PS51677"/>
    </source>
</evidence>
<dbReference type="PANTHER" id="PTHR10587:SF133">
    <property type="entry name" value="CHITIN DEACETYLASE 1-RELATED"/>
    <property type="match status" value="1"/>
</dbReference>
<accession>A0A244CLL1</accession>
<keyword evidence="3" id="KW-0732">Signal</keyword>
<keyword evidence="1" id="KW-0479">Metal-binding</keyword>
<feature type="domain" description="NodB homology" evidence="4">
    <location>
        <begin position="308"/>
        <end position="491"/>
    </location>
</feature>
<dbReference type="PROSITE" id="PS51257">
    <property type="entry name" value="PROKAR_LIPOPROTEIN"/>
    <property type="match status" value="1"/>
</dbReference>
<proteinExistence type="predicted"/>
<dbReference type="SUPFAM" id="SSF88713">
    <property type="entry name" value="Glycoside hydrolase/deacetylase"/>
    <property type="match status" value="1"/>
</dbReference>
<dbReference type="CDD" id="cd10917">
    <property type="entry name" value="CE4_NodB_like_6s_7s"/>
    <property type="match status" value="1"/>
</dbReference>
<keyword evidence="6" id="KW-1185">Reference proteome</keyword>
<dbReference type="PROSITE" id="PS51677">
    <property type="entry name" value="NODB"/>
    <property type="match status" value="1"/>
</dbReference>
<dbReference type="AlphaFoldDB" id="A0A244CLL1"/>
<dbReference type="GO" id="GO:0016810">
    <property type="term" value="F:hydrolase activity, acting on carbon-nitrogen (but not peptide) bonds"/>
    <property type="evidence" value="ECO:0007669"/>
    <property type="project" value="InterPro"/>
</dbReference>
<dbReference type="InterPro" id="IPR011330">
    <property type="entry name" value="Glyco_hydro/deAcase_b/a-brl"/>
</dbReference>
<gene>
    <name evidence="5" type="ORF">B1199_17715</name>
</gene>
<sequence>MKLAVNPPHLFSACLLCLSQFMLGCGGSNSPSSQPTLPTQVSPPANIEVSGITYQPWTHSDLTMYVSDQRLASADNTTMLDLINNLTTLSDTFAVHRQPWLIHLHEQSPAIAVQAGYFYLPVNANDSAAEHTVQLISQLILNKRHSVNNNGQALTLADVLLSQAFASLIAQTQFDIENPYQNLTHNEADFIALHTVLSETAKQPFSPTSRWLVGDSQLNSGMGNALMQHAIKQAHIYYPGSDYISLSTLPLASFLPFVTHSAELPMPINEVTLRTPDISEYDQVPASEMHQLQHAHPTYYLHGLHDKKQVALSFDDGPSTYTAEVLEILAKHQIHATFFVLGQNIQNRHPDILAIHQHGHLIGNHSYRHTDSSTISEHSLLWQNEVTNTNDIIFDLVGYAPRLFRPPYGRIRSDQIEYLASRGMRTINWSIDTRDWHTQVVNQQDIEFAASHYSHPEAVILMHDGGGNRSNTVAALENIIQHYQNEGYQFVTLETLLGIGRAR</sequence>
<dbReference type="GO" id="GO:0046872">
    <property type="term" value="F:metal ion binding"/>
    <property type="evidence" value="ECO:0007669"/>
    <property type="project" value="UniProtKB-KW"/>
</dbReference>
<protein>
    <recommendedName>
        <fullName evidence="4">NodB homology domain-containing protein</fullName>
    </recommendedName>
</protein>
<dbReference type="GO" id="GO:0016020">
    <property type="term" value="C:membrane"/>
    <property type="evidence" value="ECO:0007669"/>
    <property type="project" value="TreeGrafter"/>
</dbReference>
<feature type="signal peptide" evidence="3">
    <location>
        <begin position="1"/>
        <end position="24"/>
    </location>
</feature>
<dbReference type="InterPro" id="IPR002509">
    <property type="entry name" value="NODB_dom"/>
</dbReference>
<keyword evidence="2" id="KW-0378">Hydrolase</keyword>
<dbReference type="Gene3D" id="3.20.20.370">
    <property type="entry name" value="Glycoside hydrolase/deacetylase"/>
    <property type="match status" value="1"/>
</dbReference>
<dbReference type="InterPro" id="IPR050248">
    <property type="entry name" value="Polysacc_deacetylase_ArnD"/>
</dbReference>
<reference evidence="5 6" key="1">
    <citation type="submission" date="2017-02" db="EMBL/GenBank/DDBJ databases">
        <title>Pseudoalteromonas ulvae TC14 Genome.</title>
        <authorList>
            <person name="Molmeret M."/>
        </authorList>
    </citation>
    <scope>NUCLEOTIDE SEQUENCE [LARGE SCALE GENOMIC DNA]</scope>
    <source>
        <strain evidence="5">TC14</strain>
    </source>
</reference>
<dbReference type="EMBL" id="MWPV01000006">
    <property type="protein sequence ID" value="OUL56500.1"/>
    <property type="molecule type" value="Genomic_DNA"/>
</dbReference>
<dbReference type="OrthoDB" id="276604at2"/>